<keyword evidence="2" id="KW-0732">Signal</keyword>
<keyword evidence="1" id="KW-1133">Transmembrane helix</keyword>
<dbReference type="AlphaFoldDB" id="A0A1G2RI07"/>
<evidence type="ECO:0000313" key="4">
    <source>
        <dbReference type="Proteomes" id="UP000177287"/>
    </source>
</evidence>
<dbReference type="InterPro" id="IPR043993">
    <property type="entry name" value="T4SS_pilin"/>
</dbReference>
<protein>
    <submittedName>
        <fullName evidence="3">Uncharacterized protein</fullName>
    </submittedName>
</protein>
<reference evidence="3 4" key="1">
    <citation type="journal article" date="2016" name="Nat. Commun.">
        <title>Thousands of microbial genomes shed light on interconnected biogeochemical processes in an aquifer system.</title>
        <authorList>
            <person name="Anantharaman K."/>
            <person name="Brown C.T."/>
            <person name="Hug L.A."/>
            <person name="Sharon I."/>
            <person name="Castelle C.J."/>
            <person name="Probst A.J."/>
            <person name="Thomas B.C."/>
            <person name="Singh A."/>
            <person name="Wilkins M.J."/>
            <person name="Karaoz U."/>
            <person name="Brodie E.L."/>
            <person name="Williams K.H."/>
            <person name="Hubbard S.S."/>
            <person name="Banfield J.F."/>
        </authorList>
    </citation>
    <scope>NUCLEOTIDE SEQUENCE [LARGE SCALE GENOMIC DNA]</scope>
</reference>
<proteinExistence type="predicted"/>
<accession>A0A1G2RI07</accession>
<evidence type="ECO:0000256" key="2">
    <source>
        <dbReference type="SAM" id="SignalP"/>
    </source>
</evidence>
<evidence type="ECO:0000256" key="1">
    <source>
        <dbReference type="SAM" id="Phobius"/>
    </source>
</evidence>
<name>A0A1G2RI07_9BACT</name>
<feature type="transmembrane region" description="Helical" evidence="1">
    <location>
        <begin position="117"/>
        <end position="136"/>
    </location>
</feature>
<keyword evidence="1" id="KW-0812">Transmembrane</keyword>
<comment type="caution">
    <text evidence="3">The sequence shown here is derived from an EMBL/GenBank/DDBJ whole genome shotgun (WGS) entry which is preliminary data.</text>
</comment>
<dbReference type="Pfam" id="PF18895">
    <property type="entry name" value="T4SS_pilin"/>
    <property type="match status" value="1"/>
</dbReference>
<dbReference type="Proteomes" id="UP000177287">
    <property type="component" value="Unassembled WGS sequence"/>
</dbReference>
<organism evidence="3 4">
    <name type="scientific">Candidatus Wildermuthbacteria bacterium RIFCSPLOWO2_01_FULL_47_18</name>
    <dbReference type="NCBI Taxonomy" id="1802460"/>
    <lineage>
        <taxon>Bacteria</taxon>
        <taxon>Candidatus Wildermuthiibacteriota</taxon>
    </lineage>
</organism>
<feature type="signal peptide" evidence="2">
    <location>
        <begin position="1"/>
        <end position="23"/>
    </location>
</feature>
<keyword evidence="1" id="KW-0472">Membrane</keyword>
<sequence length="162" mass="17081">MKKVAFFLLIGLVILPLAGQVYAALTPPGGTQPAPAPQVPTQQFGIGVCGASADNPNTPYNEKDACNFCHIFLLATSILNFFLGTIIPPLAALFVVVGGFMMLTAGGNPQSVSRGRTVLTAVVIGLIIVYASWIFVNTIFQALGVSQWAGLGNWWQISCVAK</sequence>
<dbReference type="EMBL" id="MHUF01000027">
    <property type="protein sequence ID" value="OHA71932.1"/>
    <property type="molecule type" value="Genomic_DNA"/>
</dbReference>
<feature type="chain" id="PRO_5009584253" evidence="2">
    <location>
        <begin position="24"/>
        <end position="162"/>
    </location>
</feature>
<evidence type="ECO:0000313" key="3">
    <source>
        <dbReference type="EMBL" id="OHA71932.1"/>
    </source>
</evidence>
<gene>
    <name evidence="3" type="ORF">A3A27_02755</name>
</gene>
<feature type="transmembrane region" description="Helical" evidence="1">
    <location>
        <begin position="81"/>
        <end position="105"/>
    </location>
</feature>